<organism evidence="1 2">
    <name type="scientific">Archangium lansingense</name>
    <dbReference type="NCBI Taxonomy" id="2995310"/>
    <lineage>
        <taxon>Bacteria</taxon>
        <taxon>Pseudomonadati</taxon>
        <taxon>Myxococcota</taxon>
        <taxon>Myxococcia</taxon>
        <taxon>Myxococcales</taxon>
        <taxon>Cystobacterineae</taxon>
        <taxon>Archangiaceae</taxon>
        <taxon>Archangium</taxon>
    </lineage>
</organism>
<dbReference type="EMBL" id="JAPNKA010000001">
    <property type="protein sequence ID" value="MCY1079433.1"/>
    <property type="molecule type" value="Genomic_DNA"/>
</dbReference>
<accession>A0ABT4ACM9</accession>
<comment type="caution">
    <text evidence="1">The sequence shown here is derived from an EMBL/GenBank/DDBJ whole genome shotgun (WGS) entry which is preliminary data.</text>
</comment>
<evidence type="ECO:0000313" key="2">
    <source>
        <dbReference type="Proteomes" id="UP001207654"/>
    </source>
</evidence>
<proteinExistence type="predicted"/>
<dbReference type="Proteomes" id="UP001207654">
    <property type="component" value="Unassembled WGS sequence"/>
</dbReference>
<protein>
    <submittedName>
        <fullName evidence="1">Uncharacterized protein</fullName>
    </submittedName>
</protein>
<evidence type="ECO:0000313" key="1">
    <source>
        <dbReference type="EMBL" id="MCY1079433.1"/>
    </source>
</evidence>
<dbReference type="RefSeq" id="WP_267538154.1">
    <property type="nucleotide sequence ID" value="NZ_JAPNKA010000001.1"/>
</dbReference>
<gene>
    <name evidence="1" type="ORF">OV287_33745</name>
</gene>
<name>A0ABT4ACM9_9BACT</name>
<reference evidence="1 2" key="1">
    <citation type="submission" date="2022-11" db="EMBL/GenBank/DDBJ databases">
        <title>Minimal conservation of predation-associated metabolite biosynthetic gene clusters underscores biosynthetic potential of Myxococcota including descriptions for ten novel species: Archangium lansinium sp. nov., Myxococcus landrumus sp. nov., Nannocystis bai.</title>
        <authorList>
            <person name="Ahearne A."/>
            <person name="Stevens C."/>
            <person name="Phillips K."/>
        </authorList>
    </citation>
    <scope>NUCLEOTIDE SEQUENCE [LARGE SCALE GENOMIC DNA]</scope>
    <source>
        <strain evidence="1 2">MIWBW</strain>
    </source>
</reference>
<sequence length="155" mass="17633">MDRTPSRTDDTQFNIFQTLIHDYARRLGDIWDGKTKKNILDAQKRYSDRMTTAPNDPVEAQKTWEAAHREYVDAVCAAWKESQTLYTQAYSQYLDGYREAWGKCCRDRAISPLEMMLVAQSSTTAVGYATATIGNWSLIEWAGVPPWALSLARNG</sequence>
<keyword evidence="2" id="KW-1185">Reference proteome</keyword>